<keyword evidence="5" id="KW-0804">Transcription</keyword>
<keyword evidence="2" id="KW-0902">Two-component regulatory system</keyword>
<dbReference type="SMART" id="SM00448">
    <property type="entry name" value="REC"/>
    <property type="match status" value="1"/>
</dbReference>
<protein>
    <recommendedName>
        <fullName evidence="7">Response regulatory domain-containing protein</fullName>
    </recommendedName>
</protein>
<evidence type="ECO:0000256" key="6">
    <source>
        <dbReference type="PROSITE-ProRule" id="PRU00169"/>
    </source>
</evidence>
<evidence type="ECO:0000256" key="1">
    <source>
        <dbReference type="ARBA" id="ARBA00022553"/>
    </source>
</evidence>
<evidence type="ECO:0000313" key="8">
    <source>
        <dbReference type="EMBL" id="GFO57880.1"/>
    </source>
</evidence>
<dbReference type="Proteomes" id="UP000556026">
    <property type="component" value="Unassembled WGS sequence"/>
</dbReference>
<gene>
    <name evidence="8" type="ORF">GMST_02050</name>
</gene>
<dbReference type="RefSeq" id="WP_183352737.1">
    <property type="nucleotide sequence ID" value="NZ_BLXX01000001.1"/>
</dbReference>
<feature type="domain" description="Response regulatory" evidence="7">
    <location>
        <begin position="2"/>
        <end position="118"/>
    </location>
</feature>
<dbReference type="Gene3D" id="3.40.50.2300">
    <property type="match status" value="1"/>
</dbReference>
<dbReference type="GO" id="GO:0005829">
    <property type="term" value="C:cytosol"/>
    <property type="evidence" value="ECO:0007669"/>
    <property type="project" value="TreeGrafter"/>
</dbReference>
<dbReference type="GO" id="GO:0000976">
    <property type="term" value="F:transcription cis-regulatory region binding"/>
    <property type="evidence" value="ECO:0007669"/>
    <property type="project" value="TreeGrafter"/>
</dbReference>
<dbReference type="InterPro" id="IPR001789">
    <property type="entry name" value="Sig_transdc_resp-reg_receiver"/>
</dbReference>
<keyword evidence="1 6" id="KW-0597">Phosphoprotein</keyword>
<dbReference type="EMBL" id="BLXX01000001">
    <property type="protein sequence ID" value="GFO57880.1"/>
    <property type="molecule type" value="Genomic_DNA"/>
</dbReference>
<evidence type="ECO:0000256" key="5">
    <source>
        <dbReference type="ARBA" id="ARBA00023163"/>
    </source>
</evidence>
<evidence type="ECO:0000313" key="9">
    <source>
        <dbReference type="Proteomes" id="UP000556026"/>
    </source>
</evidence>
<keyword evidence="4" id="KW-0238">DNA-binding</keyword>
<comment type="caution">
    <text evidence="8">The sequence shown here is derived from an EMBL/GenBank/DDBJ whole genome shotgun (WGS) entry which is preliminary data.</text>
</comment>
<organism evidence="8 9">
    <name type="scientific">Geomonas silvestris</name>
    <dbReference type="NCBI Taxonomy" id="2740184"/>
    <lineage>
        <taxon>Bacteria</taxon>
        <taxon>Pseudomonadati</taxon>
        <taxon>Thermodesulfobacteriota</taxon>
        <taxon>Desulfuromonadia</taxon>
        <taxon>Geobacterales</taxon>
        <taxon>Geobacteraceae</taxon>
        <taxon>Geomonas</taxon>
    </lineage>
</organism>
<accession>A0A6V8MD02</accession>
<dbReference type="PANTHER" id="PTHR48111">
    <property type="entry name" value="REGULATOR OF RPOS"/>
    <property type="match status" value="1"/>
</dbReference>
<proteinExistence type="predicted"/>
<dbReference type="GO" id="GO:0006355">
    <property type="term" value="P:regulation of DNA-templated transcription"/>
    <property type="evidence" value="ECO:0007669"/>
    <property type="project" value="TreeGrafter"/>
</dbReference>
<evidence type="ECO:0000256" key="2">
    <source>
        <dbReference type="ARBA" id="ARBA00023012"/>
    </source>
</evidence>
<dbReference type="InterPro" id="IPR039420">
    <property type="entry name" value="WalR-like"/>
</dbReference>
<dbReference type="PANTHER" id="PTHR48111:SF1">
    <property type="entry name" value="TWO-COMPONENT RESPONSE REGULATOR ORR33"/>
    <property type="match status" value="1"/>
</dbReference>
<dbReference type="CDD" id="cd17536">
    <property type="entry name" value="REC_YesN-like"/>
    <property type="match status" value="1"/>
</dbReference>
<sequence length="130" mass="14646">MKLLMVEDDDQSRELSCRLITHEFAYLTILQADDGKSGLDLFREHFPDIVISDITMPGMDGIALAAKIKALRPETKIILLTAHSDKRRLSVSMELGINDYIVKPIDFKALTTAIQACLDEIGHEVRRGHR</sequence>
<reference evidence="9" key="1">
    <citation type="submission" date="2020-06" db="EMBL/GenBank/DDBJ databases">
        <title>Draft genomic sequence of Geomonas sp. Red330.</title>
        <authorList>
            <person name="Itoh H."/>
            <person name="Zhenxing X."/>
            <person name="Ushijima N."/>
            <person name="Masuda Y."/>
            <person name="Shiratori Y."/>
            <person name="Senoo K."/>
        </authorList>
    </citation>
    <scope>NUCLEOTIDE SEQUENCE [LARGE SCALE GENOMIC DNA]</scope>
    <source>
        <strain evidence="9">Red330</strain>
    </source>
</reference>
<dbReference type="GO" id="GO:0000156">
    <property type="term" value="F:phosphorelay response regulator activity"/>
    <property type="evidence" value="ECO:0007669"/>
    <property type="project" value="TreeGrafter"/>
</dbReference>
<dbReference type="InterPro" id="IPR011006">
    <property type="entry name" value="CheY-like_superfamily"/>
</dbReference>
<evidence type="ECO:0000259" key="7">
    <source>
        <dbReference type="PROSITE" id="PS50110"/>
    </source>
</evidence>
<feature type="modified residue" description="4-aspartylphosphate" evidence="6">
    <location>
        <position position="53"/>
    </location>
</feature>
<dbReference type="GO" id="GO:0032993">
    <property type="term" value="C:protein-DNA complex"/>
    <property type="evidence" value="ECO:0007669"/>
    <property type="project" value="TreeGrafter"/>
</dbReference>
<evidence type="ECO:0000256" key="3">
    <source>
        <dbReference type="ARBA" id="ARBA00023015"/>
    </source>
</evidence>
<dbReference type="SUPFAM" id="SSF52172">
    <property type="entry name" value="CheY-like"/>
    <property type="match status" value="1"/>
</dbReference>
<dbReference type="AlphaFoldDB" id="A0A6V8MD02"/>
<keyword evidence="9" id="KW-1185">Reference proteome</keyword>
<dbReference type="Pfam" id="PF00072">
    <property type="entry name" value="Response_reg"/>
    <property type="match status" value="1"/>
</dbReference>
<name>A0A6V8MD02_9BACT</name>
<dbReference type="PROSITE" id="PS50110">
    <property type="entry name" value="RESPONSE_REGULATORY"/>
    <property type="match status" value="1"/>
</dbReference>
<evidence type="ECO:0000256" key="4">
    <source>
        <dbReference type="ARBA" id="ARBA00023125"/>
    </source>
</evidence>
<keyword evidence="3" id="KW-0805">Transcription regulation</keyword>